<accession>A0A6G0VPC3</accession>
<feature type="compositionally biased region" description="Acidic residues" evidence="1">
    <location>
        <begin position="201"/>
        <end position="213"/>
    </location>
</feature>
<evidence type="ECO:0000313" key="3">
    <source>
        <dbReference type="Proteomes" id="UP000478052"/>
    </source>
</evidence>
<dbReference type="Proteomes" id="UP000478052">
    <property type="component" value="Unassembled WGS sequence"/>
</dbReference>
<comment type="caution">
    <text evidence="2">The sequence shown here is derived from an EMBL/GenBank/DDBJ whole genome shotgun (WGS) entry which is preliminary data.</text>
</comment>
<sequence>MASSSSNVVLRTHDEVYLVGNMNNQIVGSKLPSIKQVLSVLFYNLRHVKLNLRENARLVFKEIVLFWEKARIPVRDEHHCILKLEKLYQNLRELQKSAKRVSEKNTKNVNEFKEKLNDLFDVSHSNALIMMKIEEDKKFLLMQREKGRPGCMLGTDRNLAKKENRAFVNLHKIEQRRKRSKIEIEQLNHTVQVDFNTDGGSTEDEVDIEEEDITPSSPSPLCNKKQRGSKEFMTPKLLAALDKCKLSDRDAVHIIISTADALGNDVSKLIINRSTIQRDRIRFRENKTIELQKQFNLIEKKSLVLHWDGKLLPDITYGKLKVDRLPVIVSFEGITQLLGVPKLKSGTGEQQANAIFDIINNWGVTNKV</sequence>
<feature type="non-terminal residue" evidence="2">
    <location>
        <position position="368"/>
    </location>
</feature>
<dbReference type="OrthoDB" id="6589276at2759"/>
<feature type="region of interest" description="Disordered" evidence="1">
    <location>
        <begin position="194"/>
        <end position="227"/>
    </location>
</feature>
<organism evidence="2 3">
    <name type="scientific">Aphis craccivora</name>
    <name type="common">Cowpea aphid</name>
    <dbReference type="NCBI Taxonomy" id="307492"/>
    <lineage>
        <taxon>Eukaryota</taxon>
        <taxon>Metazoa</taxon>
        <taxon>Ecdysozoa</taxon>
        <taxon>Arthropoda</taxon>
        <taxon>Hexapoda</taxon>
        <taxon>Insecta</taxon>
        <taxon>Pterygota</taxon>
        <taxon>Neoptera</taxon>
        <taxon>Paraneoptera</taxon>
        <taxon>Hemiptera</taxon>
        <taxon>Sternorrhyncha</taxon>
        <taxon>Aphidomorpha</taxon>
        <taxon>Aphidoidea</taxon>
        <taxon>Aphididae</taxon>
        <taxon>Aphidini</taxon>
        <taxon>Aphis</taxon>
        <taxon>Aphis</taxon>
    </lineage>
</organism>
<dbReference type="EMBL" id="VUJU01014897">
    <property type="protein sequence ID" value="KAF0699119.1"/>
    <property type="molecule type" value="Genomic_DNA"/>
</dbReference>
<keyword evidence="3" id="KW-1185">Reference proteome</keyword>
<dbReference type="AlphaFoldDB" id="A0A6G0VPC3"/>
<reference evidence="2 3" key="1">
    <citation type="submission" date="2019-08" db="EMBL/GenBank/DDBJ databases">
        <title>Whole genome of Aphis craccivora.</title>
        <authorList>
            <person name="Voronova N.V."/>
            <person name="Shulinski R.S."/>
            <person name="Bandarenka Y.V."/>
            <person name="Zhorov D.G."/>
            <person name="Warner D."/>
        </authorList>
    </citation>
    <scope>NUCLEOTIDE SEQUENCE [LARGE SCALE GENOMIC DNA]</scope>
    <source>
        <strain evidence="2">180601</strain>
        <tissue evidence="2">Whole Body</tissue>
    </source>
</reference>
<name>A0A6G0VPC3_APHCR</name>
<evidence type="ECO:0000313" key="2">
    <source>
        <dbReference type="EMBL" id="KAF0699119.1"/>
    </source>
</evidence>
<gene>
    <name evidence="2" type="ORF">FWK35_00037450</name>
</gene>
<protein>
    <submittedName>
        <fullName evidence="2">Uncharacterized protein</fullName>
    </submittedName>
</protein>
<proteinExistence type="predicted"/>
<evidence type="ECO:0000256" key="1">
    <source>
        <dbReference type="SAM" id="MobiDB-lite"/>
    </source>
</evidence>